<feature type="transmembrane region" description="Helical" evidence="1">
    <location>
        <begin position="164"/>
        <end position="181"/>
    </location>
</feature>
<protein>
    <recommendedName>
        <fullName evidence="4">Low temperature requirement A protein (LtrA)</fullName>
    </recommendedName>
</protein>
<keyword evidence="1" id="KW-0812">Transmembrane</keyword>
<feature type="transmembrane region" description="Helical" evidence="1">
    <location>
        <begin position="78"/>
        <end position="99"/>
    </location>
</feature>
<evidence type="ECO:0000313" key="3">
    <source>
        <dbReference type="Proteomes" id="UP000198215"/>
    </source>
</evidence>
<proteinExistence type="predicted"/>
<dbReference type="EMBL" id="LT607753">
    <property type="protein sequence ID" value="SCG67708.1"/>
    <property type="molecule type" value="Genomic_DNA"/>
</dbReference>
<feature type="transmembrane region" description="Helical" evidence="1">
    <location>
        <begin position="49"/>
        <end position="66"/>
    </location>
</feature>
<dbReference type="RefSeq" id="WP_088977610.1">
    <property type="nucleotide sequence ID" value="NZ_LT607753.1"/>
</dbReference>
<organism evidence="2 3">
    <name type="scientific">Micromonospora coxensis</name>
    <dbReference type="NCBI Taxonomy" id="356852"/>
    <lineage>
        <taxon>Bacteria</taxon>
        <taxon>Bacillati</taxon>
        <taxon>Actinomycetota</taxon>
        <taxon>Actinomycetes</taxon>
        <taxon>Micromonosporales</taxon>
        <taxon>Micromonosporaceae</taxon>
        <taxon>Micromonospora</taxon>
    </lineage>
</organism>
<feature type="transmembrane region" description="Helical" evidence="1">
    <location>
        <begin position="12"/>
        <end position="29"/>
    </location>
</feature>
<keyword evidence="1" id="KW-0472">Membrane</keyword>
<accession>A0A1C5JB08</accession>
<keyword evidence="3" id="KW-1185">Reference proteome</keyword>
<dbReference type="AlphaFoldDB" id="A0A1C5JB08"/>
<evidence type="ECO:0000313" key="2">
    <source>
        <dbReference type="EMBL" id="SCG67708.1"/>
    </source>
</evidence>
<reference evidence="3" key="1">
    <citation type="submission" date="2016-06" db="EMBL/GenBank/DDBJ databases">
        <authorList>
            <person name="Varghese N."/>
            <person name="Submissions Spin"/>
        </authorList>
    </citation>
    <scope>NUCLEOTIDE SEQUENCE [LARGE SCALE GENOMIC DNA]</scope>
    <source>
        <strain evidence="3">DSM 45161</strain>
    </source>
</reference>
<dbReference type="Proteomes" id="UP000198215">
    <property type="component" value="Chromosome I"/>
</dbReference>
<evidence type="ECO:0000256" key="1">
    <source>
        <dbReference type="SAM" id="Phobius"/>
    </source>
</evidence>
<sequence>MTFTDARTTPSLRLPALVAPLLLLVYGLFRVADGLDGDRGNGWAWDVGHVAFGFGILVFAVLALRLHQVLLPAGWRPGLTVATAATLLGVAGFLWVVVYDLFPGLEDLAEIPGPIFLLGPALFELGLLALLVRAVVVRPRLLPPWGPVLVLVGFVAIAVDLDLLPVGAALVLIGLLPLAVARR</sequence>
<keyword evidence="1" id="KW-1133">Transmembrane helix</keyword>
<name>A0A1C5JB08_9ACTN</name>
<feature type="transmembrane region" description="Helical" evidence="1">
    <location>
        <begin position="141"/>
        <end position="158"/>
    </location>
</feature>
<feature type="transmembrane region" description="Helical" evidence="1">
    <location>
        <begin position="111"/>
        <end position="132"/>
    </location>
</feature>
<dbReference type="OrthoDB" id="3539663at2"/>
<evidence type="ECO:0008006" key="4">
    <source>
        <dbReference type="Google" id="ProtNLM"/>
    </source>
</evidence>
<gene>
    <name evidence="2" type="ORF">GA0070614_4287</name>
</gene>